<dbReference type="Proteomes" id="UP000008549">
    <property type="component" value="Unassembled WGS sequence"/>
</dbReference>
<organism evidence="2 3">
    <name type="scientific">Caenorhabditis briggsae</name>
    <dbReference type="NCBI Taxonomy" id="6238"/>
    <lineage>
        <taxon>Eukaryota</taxon>
        <taxon>Metazoa</taxon>
        <taxon>Ecdysozoa</taxon>
        <taxon>Nematoda</taxon>
        <taxon>Chromadorea</taxon>
        <taxon>Rhabditida</taxon>
        <taxon>Rhabditina</taxon>
        <taxon>Rhabditomorpha</taxon>
        <taxon>Rhabditoidea</taxon>
        <taxon>Rhabditidae</taxon>
        <taxon>Peloderinae</taxon>
        <taxon>Caenorhabditis</taxon>
    </lineage>
</organism>
<dbReference type="InParanoid" id="A8WKQ0"/>
<dbReference type="AlphaFoldDB" id="A8WKQ0"/>
<dbReference type="STRING" id="6238.A8WKQ0"/>
<evidence type="ECO:0000256" key="1">
    <source>
        <dbReference type="SAM" id="MobiDB-lite"/>
    </source>
</evidence>
<reference evidence="2 3" key="2">
    <citation type="journal article" date="2011" name="PLoS Genet.">
        <title>Caenorhabditis briggsae recombinant inbred line genotypes reveal inter-strain incompatibility and the evolution of recombination.</title>
        <authorList>
            <person name="Ross J.A."/>
            <person name="Koboldt D.C."/>
            <person name="Staisch J.E."/>
            <person name="Chamberlin H.M."/>
            <person name="Gupta B.P."/>
            <person name="Miller R.D."/>
            <person name="Baird S.E."/>
            <person name="Haag E.S."/>
        </authorList>
    </citation>
    <scope>NUCLEOTIDE SEQUENCE [LARGE SCALE GENOMIC DNA]</scope>
    <source>
        <strain evidence="2 3">AF16</strain>
    </source>
</reference>
<proteinExistence type="predicted"/>
<evidence type="ECO:0000313" key="2">
    <source>
        <dbReference type="EMBL" id="CAP21045.1"/>
    </source>
</evidence>
<accession>A8WKQ0</accession>
<dbReference type="EMBL" id="HE601403">
    <property type="protein sequence ID" value="CAP21045.1"/>
    <property type="molecule type" value="Genomic_DNA"/>
</dbReference>
<dbReference type="RefSeq" id="XP_002648282.1">
    <property type="nucleotide sequence ID" value="XM_002648236.1"/>
</dbReference>
<dbReference type="GeneID" id="8590285"/>
<sequence>MLARKKLKKSLKNDRSRRPATTEGFKVPVLPPNIKTLPPDTPHGKRAAPPSPRKAKYSPVLNQKSDNFSYDSRHHHPIRVACTFSQPLFLAKTPSEASIVVINIAKFSIFLFCTQILAHHLRQIDQVEKNYHEEE</sequence>
<feature type="compositionally biased region" description="Basic residues" evidence="1">
    <location>
        <begin position="1"/>
        <end position="10"/>
    </location>
</feature>
<keyword evidence="3" id="KW-1185">Reference proteome</keyword>
<dbReference type="KEGG" id="cbr:CBG_24434"/>
<feature type="region of interest" description="Disordered" evidence="1">
    <location>
        <begin position="1"/>
        <end position="60"/>
    </location>
</feature>
<protein>
    <submittedName>
        <fullName evidence="2">Protein CBG24434</fullName>
    </submittedName>
</protein>
<reference evidence="2 3" key="1">
    <citation type="journal article" date="2003" name="PLoS Biol.">
        <title>The genome sequence of Caenorhabditis briggsae: a platform for comparative genomics.</title>
        <authorList>
            <person name="Stein L.D."/>
            <person name="Bao Z."/>
            <person name="Blasiar D."/>
            <person name="Blumenthal T."/>
            <person name="Brent M.R."/>
            <person name="Chen N."/>
            <person name="Chinwalla A."/>
            <person name="Clarke L."/>
            <person name="Clee C."/>
            <person name="Coghlan A."/>
            <person name="Coulson A."/>
            <person name="D'Eustachio P."/>
            <person name="Fitch D.H."/>
            <person name="Fulton L.A."/>
            <person name="Fulton R.E."/>
            <person name="Griffiths-Jones S."/>
            <person name="Harris T.W."/>
            <person name="Hillier L.W."/>
            <person name="Kamath R."/>
            <person name="Kuwabara P.E."/>
            <person name="Mardis E.R."/>
            <person name="Marra M.A."/>
            <person name="Miner T.L."/>
            <person name="Minx P."/>
            <person name="Mullikin J.C."/>
            <person name="Plumb R.W."/>
            <person name="Rogers J."/>
            <person name="Schein J.E."/>
            <person name="Sohrmann M."/>
            <person name="Spieth J."/>
            <person name="Stajich J.E."/>
            <person name="Wei C."/>
            <person name="Willey D."/>
            <person name="Wilson R.K."/>
            <person name="Durbin R."/>
            <person name="Waterston R.H."/>
        </authorList>
    </citation>
    <scope>NUCLEOTIDE SEQUENCE [LARGE SCALE GENOMIC DNA]</scope>
    <source>
        <strain evidence="2 3">AF16</strain>
    </source>
</reference>
<name>A8WKQ0_CAEBR</name>
<evidence type="ECO:0000313" key="3">
    <source>
        <dbReference type="Proteomes" id="UP000008549"/>
    </source>
</evidence>
<dbReference type="CTD" id="8590285"/>
<gene>
    <name evidence="2" type="ORF">CBG24434</name>
    <name evidence="2" type="ORF">CBG_24434</name>
</gene>
<dbReference type="HOGENOM" id="CLU_1887595_0_0_1"/>